<accession>A0A8W7JNU0</accession>
<dbReference type="EnsemblMetazoa" id="AALB005539-RA">
    <property type="protein sequence ID" value="AALB005539-PA"/>
    <property type="gene ID" value="AALB005539"/>
</dbReference>
<evidence type="ECO:0000256" key="5">
    <source>
        <dbReference type="ARBA" id="ARBA00023136"/>
    </source>
</evidence>
<dbReference type="AlphaFoldDB" id="A0A8W7JNU0"/>
<dbReference type="GeneID" id="118462923"/>
<dbReference type="InterPro" id="IPR052192">
    <property type="entry name" value="Insect_Ionotropic_Sensory_Rcpt"/>
</dbReference>
<keyword evidence="7" id="KW-0325">Glycoprotein</keyword>
<evidence type="ECO:0000256" key="8">
    <source>
        <dbReference type="SAM" id="Phobius"/>
    </source>
</evidence>
<keyword evidence="6" id="KW-0675">Receptor</keyword>
<reference evidence="9" key="2">
    <citation type="submission" date="2022-08" db="UniProtKB">
        <authorList>
            <consortium name="EnsemblMetazoa"/>
        </authorList>
    </citation>
    <scope>IDENTIFICATION</scope>
    <source>
        <strain evidence="9">STECLA/ALBI9_A</strain>
    </source>
</reference>
<organism evidence="9 10">
    <name type="scientific">Anopheles albimanus</name>
    <name type="common">New world malaria mosquito</name>
    <dbReference type="NCBI Taxonomy" id="7167"/>
    <lineage>
        <taxon>Eukaryota</taxon>
        <taxon>Metazoa</taxon>
        <taxon>Ecdysozoa</taxon>
        <taxon>Arthropoda</taxon>
        <taxon>Hexapoda</taxon>
        <taxon>Insecta</taxon>
        <taxon>Pterygota</taxon>
        <taxon>Neoptera</taxon>
        <taxon>Endopterygota</taxon>
        <taxon>Diptera</taxon>
        <taxon>Nematocera</taxon>
        <taxon>Culicoidea</taxon>
        <taxon>Culicidae</taxon>
        <taxon>Anophelinae</taxon>
        <taxon>Anopheles</taxon>
    </lineage>
</organism>
<comment type="subcellular location">
    <subcellularLocation>
        <location evidence="1">Cell membrane</location>
        <topology evidence="1">Multi-pass membrane protein</topology>
    </subcellularLocation>
</comment>
<evidence type="ECO:0008006" key="11">
    <source>
        <dbReference type="Google" id="ProtNLM"/>
    </source>
</evidence>
<evidence type="ECO:0000256" key="4">
    <source>
        <dbReference type="ARBA" id="ARBA00022989"/>
    </source>
</evidence>
<evidence type="ECO:0000313" key="9">
    <source>
        <dbReference type="EnsemblMetazoa" id="AALB005539-PA"/>
    </source>
</evidence>
<evidence type="ECO:0000256" key="2">
    <source>
        <dbReference type="ARBA" id="ARBA00022475"/>
    </source>
</evidence>
<dbReference type="PANTHER" id="PTHR42643">
    <property type="entry name" value="IONOTROPIC RECEPTOR 20A-RELATED"/>
    <property type="match status" value="1"/>
</dbReference>
<keyword evidence="2" id="KW-1003">Cell membrane</keyword>
<dbReference type="OrthoDB" id="6613906at2759"/>
<dbReference type="KEGG" id="aali:118462923"/>
<evidence type="ECO:0000313" key="10">
    <source>
        <dbReference type="Proteomes" id="UP000069272"/>
    </source>
</evidence>
<keyword evidence="4 8" id="KW-1133">Transmembrane helix</keyword>
<name>A0A8W7JNU0_ANOAL</name>
<keyword evidence="10" id="KW-1185">Reference proteome</keyword>
<sequence length="591" mass="66839">MRSNPSDASSLSTGGTSGAKFQMFILALIIIATVLVVDVRSSAHSLLVVPSADYVRSSVEALSYLTVDSSGAPECPPTGQHELCVSSLLNDHYWNDVLQEYLSQFSSLPRVLVNTALRQKNLPRCSLYLLFEPDTLPRQVFIRLQFMTQNANWNPAAQFAVLINTKRMVRDLHNQFENFPPMGIRRGLLMMQVAEFNYTATLFSNRPGQLENSIDAARQRELLVRYPPANNFLRMRVGVKMKNEYPFMMFERGSATGIYHQFLKAFAQKYQVTMLYEAGTLQLGLSINQFEKLSNPLAIGSFSGYCLVVPERPKAGLAYFLLSPFSAPVWALCGCLIVFALLLNWQYGRWFHNNILLTILLGDQGPDGGRTERMVVFVGVLIMFFFSEAYSAKLLSTFIDSLNQPRIRTIEEYVQSGIPLTVTHFVHVQAFEELHPNVEVNEGADYDENIRRGSHAFMLPCGKAEFLVHVSMPRKRAANPVSYYIVPEMVGWHLNGFAVSRFSAIGTALLEFTGLVSQAGLWDHWKATYDRFVQKHVERRLNDRQTLDLDDLISLQYVLAVGYGAATIVFIAEILVNLFKHRSSRRRVRPD</sequence>
<protein>
    <recommendedName>
        <fullName evidence="11">Ionotropic glutamate receptor C-terminal domain-containing protein</fullName>
    </recommendedName>
</protein>
<dbReference type="PANTHER" id="PTHR42643:SF41">
    <property type="entry name" value="IONOTROPIC RECEPTOR 20A-RELATED"/>
    <property type="match status" value="1"/>
</dbReference>
<dbReference type="RefSeq" id="XP_035784924.1">
    <property type="nucleotide sequence ID" value="XM_035929031.1"/>
</dbReference>
<keyword evidence="5 8" id="KW-0472">Membrane</keyword>
<feature type="transmembrane region" description="Helical" evidence="8">
    <location>
        <begin position="502"/>
        <end position="522"/>
    </location>
</feature>
<evidence type="ECO:0000256" key="6">
    <source>
        <dbReference type="ARBA" id="ARBA00023170"/>
    </source>
</evidence>
<evidence type="ECO:0000256" key="3">
    <source>
        <dbReference type="ARBA" id="ARBA00022692"/>
    </source>
</evidence>
<feature type="transmembrane region" description="Helical" evidence="8">
    <location>
        <begin position="557"/>
        <end position="579"/>
    </location>
</feature>
<keyword evidence="3 8" id="KW-0812">Transmembrane</keyword>
<dbReference type="GO" id="GO:0005886">
    <property type="term" value="C:plasma membrane"/>
    <property type="evidence" value="ECO:0007669"/>
    <property type="project" value="UniProtKB-SubCell"/>
</dbReference>
<feature type="transmembrane region" description="Helical" evidence="8">
    <location>
        <begin position="317"/>
        <end position="343"/>
    </location>
</feature>
<feature type="transmembrane region" description="Helical" evidence="8">
    <location>
        <begin position="20"/>
        <end position="37"/>
    </location>
</feature>
<reference evidence="9 10" key="1">
    <citation type="journal article" date="2017" name="G3 (Bethesda)">
        <title>The Physical Genome Mapping of Anopheles albimanus Corrected Scaffold Misassemblies and Identified Interarm Rearrangements in Genus Anopheles.</title>
        <authorList>
            <person name="Artemov G.N."/>
            <person name="Peery A.N."/>
            <person name="Jiang X."/>
            <person name="Tu Z."/>
            <person name="Stegniy V.N."/>
            <person name="Sharakhova M.V."/>
            <person name="Sharakhov I.V."/>
        </authorList>
    </citation>
    <scope>NUCLEOTIDE SEQUENCE [LARGE SCALE GENOMIC DNA]</scope>
    <source>
        <strain evidence="9 10">ALBI9_A</strain>
    </source>
</reference>
<dbReference type="Proteomes" id="UP000069272">
    <property type="component" value="Chromosome 3L"/>
</dbReference>
<evidence type="ECO:0000256" key="1">
    <source>
        <dbReference type="ARBA" id="ARBA00004651"/>
    </source>
</evidence>
<proteinExistence type="predicted"/>
<evidence type="ECO:0000256" key="7">
    <source>
        <dbReference type="ARBA" id="ARBA00023180"/>
    </source>
</evidence>
<feature type="transmembrane region" description="Helical" evidence="8">
    <location>
        <begin position="374"/>
        <end position="392"/>
    </location>
</feature>